<dbReference type="Proteomes" id="UP000004810">
    <property type="component" value="Unassembled WGS sequence"/>
</dbReference>
<comment type="caution">
    <text evidence="2">The sequence shown here is derived from an EMBL/GenBank/DDBJ whole genome shotgun (WGS) entry which is preliminary data.</text>
</comment>
<sequence>MTVYGSPGTQKGVSESFPPKCINDPQNIAQQEIEQQKFDEMNVHLKNCSSTNKKNA</sequence>
<proteinExistence type="predicted"/>
<evidence type="ECO:0000256" key="1">
    <source>
        <dbReference type="SAM" id="MobiDB-lite"/>
    </source>
</evidence>
<evidence type="ECO:0000313" key="3">
    <source>
        <dbReference type="Proteomes" id="UP000004810"/>
    </source>
</evidence>
<organism evidence="2 3">
    <name type="scientific">Wuchereria bancrofti</name>
    <dbReference type="NCBI Taxonomy" id="6293"/>
    <lineage>
        <taxon>Eukaryota</taxon>
        <taxon>Metazoa</taxon>
        <taxon>Ecdysozoa</taxon>
        <taxon>Nematoda</taxon>
        <taxon>Chromadorea</taxon>
        <taxon>Rhabditida</taxon>
        <taxon>Spirurina</taxon>
        <taxon>Spiruromorpha</taxon>
        <taxon>Filarioidea</taxon>
        <taxon>Onchocercidae</taxon>
        <taxon>Wuchereria</taxon>
    </lineage>
</organism>
<dbReference type="EMBL" id="ADBV01000840">
    <property type="protein sequence ID" value="EJW86175.1"/>
    <property type="molecule type" value="Genomic_DNA"/>
</dbReference>
<gene>
    <name evidence="2" type="ORF">WUBG_02915</name>
</gene>
<dbReference type="AlphaFoldDB" id="J9BFX4"/>
<reference evidence="3" key="1">
    <citation type="submission" date="2012-08" db="EMBL/GenBank/DDBJ databases">
        <title>The Genome Sequence of Wuchereria bancrofti.</title>
        <authorList>
            <person name="Nutman T.B."/>
            <person name="Fink D.L."/>
            <person name="Russ C."/>
            <person name="Young S."/>
            <person name="Zeng Q."/>
            <person name="Koehrsen M."/>
            <person name="Alvarado L."/>
            <person name="Berlin A."/>
            <person name="Chapman S.B."/>
            <person name="Chen Z."/>
            <person name="Freedman E."/>
            <person name="Gellesch M."/>
            <person name="Goldberg J."/>
            <person name="Griggs A."/>
            <person name="Gujja S."/>
            <person name="Heilman E.R."/>
            <person name="Heiman D."/>
            <person name="Hepburn T."/>
            <person name="Howarth C."/>
            <person name="Jen D."/>
            <person name="Larson L."/>
            <person name="Lewis B."/>
            <person name="Mehta T."/>
            <person name="Park D."/>
            <person name="Pearson M."/>
            <person name="Roberts A."/>
            <person name="Saif S."/>
            <person name="Shea T."/>
            <person name="Shenoy N."/>
            <person name="Sisk P."/>
            <person name="Stolte C."/>
            <person name="Sykes S."/>
            <person name="Walk T."/>
            <person name="White J."/>
            <person name="Yandava C."/>
            <person name="Haas B."/>
            <person name="Henn M.R."/>
            <person name="Nusbaum C."/>
            <person name="Birren B."/>
        </authorList>
    </citation>
    <scope>NUCLEOTIDE SEQUENCE [LARGE SCALE GENOMIC DNA]</scope>
    <source>
        <strain evidence="3">NA</strain>
    </source>
</reference>
<accession>J9BFX4</accession>
<evidence type="ECO:0000313" key="2">
    <source>
        <dbReference type="EMBL" id="EJW86175.1"/>
    </source>
</evidence>
<name>J9BFX4_WUCBA</name>
<feature type="region of interest" description="Disordered" evidence="1">
    <location>
        <begin position="1"/>
        <end position="20"/>
    </location>
</feature>
<protein>
    <submittedName>
        <fullName evidence="2">Uncharacterized protein</fullName>
    </submittedName>
</protein>